<dbReference type="Proteomes" id="UP001461498">
    <property type="component" value="Unassembled WGS sequence"/>
</dbReference>
<comment type="caution">
    <text evidence="12">The sequence shown here is derived from an EMBL/GenBank/DDBJ whole genome shotgun (WGS) entry which is preliminary data.</text>
</comment>
<evidence type="ECO:0000256" key="3">
    <source>
        <dbReference type="ARBA" id="ARBA00022448"/>
    </source>
</evidence>
<keyword evidence="5 11" id="KW-0812">Transmembrane</keyword>
<reference evidence="12 13" key="1">
    <citation type="submission" date="2022-12" db="EMBL/GenBank/DDBJ databases">
        <title>Chromosome-level genome assembly of true bugs.</title>
        <authorList>
            <person name="Ma L."/>
            <person name="Li H."/>
        </authorList>
    </citation>
    <scope>NUCLEOTIDE SEQUENCE [LARGE SCALE GENOMIC DNA]</scope>
    <source>
        <strain evidence="12">Lab_2022b</strain>
    </source>
</reference>
<evidence type="ECO:0000256" key="10">
    <source>
        <dbReference type="ARBA" id="ARBA00023303"/>
    </source>
</evidence>
<evidence type="ECO:0000256" key="7">
    <source>
        <dbReference type="ARBA" id="ARBA00022989"/>
    </source>
</evidence>
<dbReference type="PANTHER" id="PTHR21522">
    <property type="entry name" value="PROTON CHANNEL OTOP"/>
    <property type="match status" value="1"/>
</dbReference>
<keyword evidence="4" id="KW-1003">Cell membrane</keyword>
<evidence type="ECO:0008006" key="14">
    <source>
        <dbReference type="Google" id="ProtNLM"/>
    </source>
</evidence>
<dbReference type="GO" id="GO:0005886">
    <property type="term" value="C:plasma membrane"/>
    <property type="evidence" value="ECO:0007669"/>
    <property type="project" value="UniProtKB-SubCell"/>
</dbReference>
<evidence type="ECO:0000256" key="9">
    <source>
        <dbReference type="ARBA" id="ARBA00023136"/>
    </source>
</evidence>
<keyword evidence="9 11" id="KW-0472">Membrane</keyword>
<dbReference type="EMBL" id="JAPXFL010000003">
    <property type="protein sequence ID" value="KAK9508456.1"/>
    <property type="molecule type" value="Genomic_DNA"/>
</dbReference>
<evidence type="ECO:0000256" key="6">
    <source>
        <dbReference type="ARBA" id="ARBA00022781"/>
    </source>
</evidence>
<gene>
    <name evidence="12" type="ORF">O3M35_006010</name>
</gene>
<dbReference type="Pfam" id="PF03189">
    <property type="entry name" value="Otopetrin"/>
    <property type="match status" value="1"/>
</dbReference>
<evidence type="ECO:0000256" key="11">
    <source>
        <dbReference type="SAM" id="Phobius"/>
    </source>
</evidence>
<protein>
    <recommendedName>
        <fullName evidence="14">Otopetrin-2</fullName>
    </recommendedName>
</protein>
<evidence type="ECO:0000256" key="5">
    <source>
        <dbReference type="ARBA" id="ARBA00022692"/>
    </source>
</evidence>
<proteinExistence type="inferred from homology"/>
<evidence type="ECO:0000256" key="8">
    <source>
        <dbReference type="ARBA" id="ARBA00023065"/>
    </source>
</evidence>
<dbReference type="GO" id="GO:0015252">
    <property type="term" value="F:proton channel activity"/>
    <property type="evidence" value="ECO:0007669"/>
    <property type="project" value="InterPro"/>
</dbReference>
<evidence type="ECO:0000256" key="4">
    <source>
        <dbReference type="ARBA" id="ARBA00022475"/>
    </source>
</evidence>
<feature type="transmembrane region" description="Helical" evidence="11">
    <location>
        <begin position="111"/>
        <end position="130"/>
    </location>
</feature>
<dbReference type="InterPro" id="IPR004878">
    <property type="entry name" value="Otopetrin"/>
</dbReference>
<comment type="subcellular location">
    <subcellularLocation>
        <location evidence="1">Cell membrane</location>
        <topology evidence="1">Multi-pass membrane protein</topology>
    </subcellularLocation>
</comment>
<name>A0AAW1DCD7_9HEMI</name>
<organism evidence="12 13">
    <name type="scientific">Rhynocoris fuscipes</name>
    <dbReference type="NCBI Taxonomy" id="488301"/>
    <lineage>
        <taxon>Eukaryota</taxon>
        <taxon>Metazoa</taxon>
        <taxon>Ecdysozoa</taxon>
        <taxon>Arthropoda</taxon>
        <taxon>Hexapoda</taxon>
        <taxon>Insecta</taxon>
        <taxon>Pterygota</taxon>
        <taxon>Neoptera</taxon>
        <taxon>Paraneoptera</taxon>
        <taxon>Hemiptera</taxon>
        <taxon>Heteroptera</taxon>
        <taxon>Panheteroptera</taxon>
        <taxon>Cimicomorpha</taxon>
        <taxon>Reduviidae</taxon>
        <taxon>Harpactorinae</taxon>
        <taxon>Harpactorini</taxon>
        <taxon>Rhynocoris</taxon>
    </lineage>
</organism>
<dbReference type="AlphaFoldDB" id="A0AAW1DCD7"/>
<keyword evidence="6" id="KW-0375">Hydrogen ion transport</keyword>
<keyword evidence="13" id="KW-1185">Reference proteome</keyword>
<feature type="transmembrane region" description="Helical" evidence="11">
    <location>
        <begin position="86"/>
        <end position="105"/>
    </location>
</feature>
<comment type="similarity">
    <text evidence="2">Belongs to the otopetrin family.</text>
</comment>
<dbReference type="PANTHER" id="PTHR21522:SF30">
    <property type="entry name" value="GH01206P"/>
    <property type="match status" value="1"/>
</dbReference>
<keyword evidence="3" id="KW-0813">Transport</keyword>
<evidence type="ECO:0000313" key="13">
    <source>
        <dbReference type="Proteomes" id="UP001461498"/>
    </source>
</evidence>
<accession>A0AAW1DCD7</accession>
<evidence type="ECO:0000256" key="1">
    <source>
        <dbReference type="ARBA" id="ARBA00004651"/>
    </source>
</evidence>
<evidence type="ECO:0000313" key="12">
    <source>
        <dbReference type="EMBL" id="KAK9508456.1"/>
    </source>
</evidence>
<feature type="transmembrane region" description="Helical" evidence="11">
    <location>
        <begin position="171"/>
        <end position="190"/>
    </location>
</feature>
<keyword evidence="10" id="KW-0407">Ion channel</keyword>
<evidence type="ECO:0000256" key="2">
    <source>
        <dbReference type="ARBA" id="ARBA00006513"/>
    </source>
</evidence>
<keyword evidence="7 11" id="KW-1133">Transmembrane helix</keyword>
<keyword evidence="8" id="KW-0406">Ion transport</keyword>
<sequence length="396" mass="44542">MELSTRINDGRVYNSTISVNAAETTSSSRRGSKTGSALRRASAVLGKLFIPQSSSSQDWNQDADRQIQPNVVSKYDSGLSKILSGLYCKTLVILGLILPVTEVLANHVNPAIYQVYYIYLCSISLIYMGWMYSSLVRNRTIVNIINAYRKNADDGIVQYRSRGRLNRYGSFYLRLGAIGFGVGSMVYSGLEFGQVLELKDSAECRMWSAIASPLFRMALTIGQMQFIFLNSQNVDMCSYSVISRFGLMHMIATNLCEWLNVIVQETKHEIAHFHDTHNQSISDTETNWSSVASECRHTNVMSSLVEDSAPILYPCTIEYSLICAVIMYQMWQDVGANEANLQRSKLPPITVQKPNSIMFLCMSRRDLLILVYVGQRQGGKWVALLETYGSRLLELI</sequence>